<dbReference type="InterPro" id="IPR001007">
    <property type="entry name" value="VWF_dom"/>
</dbReference>
<dbReference type="InterPro" id="IPR001846">
    <property type="entry name" value="VWF_type-D"/>
</dbReference>
<protein>
    <submittedName>
        <fullName evidence="6">IgGFc-binding protein-like</fullName>
    </submittedName>
</protein>
<dbReference type="SMART" id="SM00832">
    <property type="entry name" value="C8"/>
    <property type="match status" value="2"/>
</dbReference>
<dbReference type="SMART" id="SM00216">
    <property type="entry name" value="VWD"/>
    <property type="match status" value="2"/>
</dbReference>
<dbReference type="Pfam" id="PF00094">
    <property type="entry name" value="VWD"/>
    <property type="match status" value="2"/>
</dbReference>
<dbReference type="InterPro" id="IPR036084">
    <property type="entry name" value="Ser_inhib-like_sf"/>
</dbReference>
<feature type="domain" description="VWFD" evidence="4">
    <location>
        <begin position="1122"/>
        <end position="1205"/>
    </location>
</feature>
<dbReference type="Pfam" id="PF12714">
    <property type="entry name" value="TILa"/>
    <property type="match status" value="3"/>
</dbReference>
<proteinExistence type="predicted"/>
<evidence type="ECO:0000313" key="5">
    <source>
        <dbReference type="Proteomes" id="UP000694871"/>
    </source>
</evidence>
<dbReference type="InterPro" id="IPR035234">
    <property type="entry name" value="IgGFc-bd_N"/>
</dbReference>
<dbReference type="GeneID" id="107109587"/>
<evidence type="ECO:0000256" key="2">
    <source>
        <dbReference type="ARBA" id="ARBA00023157"/>
    </source>
</evidence>
<sequence>MIRSVNPVAVLSGHVCVLENSYCDHVVEQLLPVSGWGTSFIVPPIFFQTDSDIAYVVAAQNTHVEYQQGTRKRSLDMVAGEVRKFDVRFPQALYISADAGIQVLFFFTGINSRKRVFDPFLINIPAITSYGQSYHVDRISNFENSVVLIAKRSATLSMTKDKQPIHGIQWRAVPGTLYSWGTYNLEAEAQSLSLEHPETPFGVLVFGGKEYEGYGFAPPPLSSSGPESTAMPCPENSHYEICGNGCPATCSDRKAPLTCEDTCADICQCNEGYVRDGEQCVPMDTCNCTHNGISYHPGEEFWADEGCHSRCKCDPKLGKAVCLKSSCKADQKCTVVNGVRGCHTFSHLTCIGTGDPHYTSFDGKKFDFMGTCIYQMAGVCSKDPALTPFLVTVQNNNRGSKAVSYTKVVTLEVYDMTISLSQEYPRKIQVNGVFVDLPFSYEDKLKVYISGVHGFIKTDFDLRVSFDWYSYARVIIPNTYANAICGLCGNANQDPGDDFAMKDGTQTADEIQFADSWKVKDVPGCSAGCTSNCQVCGEEEKEPYKSNKYCGVLIRKDGPFRQCHEAIDPTSFFDDCIFDTCLYKGHHDTLCSAISAYATACQAQGIRVGQWRSASFCSLPCPRNSHYELCGNGCPETCNSLFTKTTCESGCTEGCFCDSGFVLSGGQCVPLAECGCVHHGRYYKRGEEFYPDTSCSAKCHCTHHGEVECEKFSCGSHEECKVENGIQGCHPVGYGTTIASGDPHYISFDGRSFSFHGSCTYTLAKVCSEDPQLERFSVLVENDKSNGGPAVLIRSVVVSIHGHTVVLERGMKWKAMVDGELHTLPMNRDEGKLWITQEGNNIIIQSSFGFTILYDTLSYVRVSVPSTYQGHMCGLGGNFNGDKSDDFMLPNGELAQNVVEFGASWKVPIDGVSCSDDCGEKCPTCDAVKTAPYKSQRSCGLILSTTGPFRDCHRLESPTHYFEHCLYDLCAADGARESLCRSVQAYATACQAAGAEVGSWRTDAFCSLTCPANSHYETCTTTCDSTCASLSTAAQCTGKCFEGCQCNDGYAFDGDTCVPLNRCGCVHNGFYFKAGESLFSRNCTEKCTCTASSLFTCEETMCPAEQSCALKDGVRGCVTQEGQCKLTPGAHLTSFDGASAQYSCGGVYDVVSVCDEGALSWFRVSVRIEENAEEESLISGKAVYVHFQEATVIVKKNGRTWVRGL</sequence>
<dbReference type="SUPFAM" id="SSF57603">
    <property type="entry name" value="FnI-like domain"/>
    <property type="match status" value="1"/>
</dbReference>
<gene>
    <name evidence="6" type="primary">LOC107109587</name>
</gene>
<dbReference type="InterPro" id="IPR014853">
    <property type="entry name" value="VWF/SSPO/ZAN-like_Cys-rich_dom"/>
</dbReference>
<keyword evidence="2" id="KW-1015">Disulfide bond</keyword>
<dbReference type="InterPro" id="IPR050780">
    <property type="entry name" value="Mucin_vWF_Thrombospondin_sf"/>
</dbReference>
<keyword evidence="5" id="KW-1185">Reference proteome</keyword>
<evidence type="ECO:0000256" key="1">
    <source>
        <dbReference type="ARBA" id="ARBA00022737"/>
    </source>
</evidence>
<dbReference type="InterPro" id="IPR002919">
    <property type="entry name" value="TIL_dom"/>
</dbReference>
<dbReference type="SMART" id="SM00215">
    <property type="entry name" value="VWC_out"/>
    <property type="match status" value="2"/>
</dbReference>
<name>A0ABM1JWA0_GEKJA</name>
<reference evidence="6" key="1">
    <citation type="submission" date="2025-08" db="UniProtKB">
        <authorList>
            <consortium name="RefSeq"/>
        </authorList>
    </citation>
    <scope>IDENTIFICATION</scope>
</reference>
<evidence type="ECO:0000256" key="3">
    <source>
        <dbReference type="ARBA" id="ARBA00023180"/>
    </source>
</evidence>
<organism evidence="5 6">
    <name type="scientific">Gekko japonicus</name>
    <name type="common">Schlegel's Japanese gecko</name>
    <dbReference type="NCBI Taxonomy" id="146911"/>
    <lineage>
        <taxon>Eukaryota</taxon>
        <taxon>Metazoa</taxon>
        <taxon>Chordata</taxon>
        <taxon>Craniata</taxon>
        <taxon>Vertebrata</taxon>
        <taxon>Euteleostomi</taxon>
        <taxon>Lepidosauria</taxon>
        <taxon>Squamata</taxon>
        <taxon>Bifurcata</taxon>
        <taxon>Gekkota</taxon>
        <taxon>Gekkonidae</taxon>
        <taxon>Gekkoninae</taxon>
        <taxon>Gekko</taxon>
    </lineage>
</organism>
<evidence type="ECO:0000259" key="4">
    <source>
        <dbReference type="PROSITE" id="PS51233"/>
    </source>
</evidence>
<dbReference type="PROSITE" id="PS51233">
    <property type="entry name" value="VWFD"/>
    <property type="match status" value="3"/>
</dbReference>
<accession>A0ABM1JWA0</accession>
<keyword evidence="3" id="KW-0325">Glycoprotein</keyword>
<feature type="domain" description="VWFD" evidence="4">
    <location>
        <begin position="735"/>
        <end position="915"/>
    </location>
</feature>
<dbReference type="Pfam" id="PF17517">
    <property type="entry name" value="IgGFc_binding"/>
    <property type="match status" value="1"/>
</dbReference>
<evidence type="ECO:0000313" key="6">
    <source>
        <dbReference type="RefSeq" id="XP_015265737.1"/>
    </source>
</evidence>
<feature type="domain" description="VWFD" evidence="4">
    <location>
        <begin position="348"/>
        <end position="526"/>
    </location>
</feature>
<dbReference type="Proteomes" id="UP000694871">
    <property type="component" value="Unplaced"/>
</dbReference>
<dbReference type="PANTHER" id="PTHR11339:SF244">
    <property type="entry name" value="IGGFC-BINDING PROTEIN"/>
    <property type="match status" value="1"/>
</dbReference>
<dbReference type="InterPro" id="IPR025615">
    <property type="entry name" value="TILa_dom"/>
</dbReference>
<dbReference type="CDD" id="cd19941">
    <property type="entry name" value="TIL"/>
    <property type="match status" value="3"/>
</dbReference>
<dbReference type="PANTHER" id="PTHR11339">
    <property type="entry name" value="EXTRACELLULAR MATRIX GLYCOPROTEIN RELATED"/>
    <property type="match status" value="1"/>
</dbReference>
<dbReference type="Gene3D" id="2.10.25.10">
    <property type="entry name" value="Laminin"/>
    <property type="match status" value="3"/>
</dbReference>
<dbReference type="SUPFAM" id="SSF57567">
    <property type="entry name" value="Serine protease inhibitors"/>
    <property type="match status" value="3"/>
</dbReference>
<keyword evidence="1" id="KW-0677">Repeat</keyword>
<dbReference type="Pfam" id="PF01826">
    <property type="entry name" value="TIL"/>
    <property type="match status" value="3"/>
</dbReference>
<dbReference type="Pfam" id="PF08742">
    <property type="entry name" value="C8"/>
    <property type="match status" value="2"/>
</dbReference>
<dbReference type="RefSeq" id="XP_015265737.1">
    <property type="nucleotide sequence ID" value="XM_015410251.1"/>
</dbReference>